<evidence type="ECO:0000313" key="7">
    <source>
        <dbReference type="Proteomes" id="UP000193307"/>
    </source>
</evidence>
<dbReference type="SUPFAM" id="SSF100950">
    <property type="entry name" value="NagB/RpiA/CoA transferase-like"/>
    <property type="match status" value="1"/>
</dbReference>
<dbReference type="OrthoDB" id="7065657at2"/>
<dbReference type="GO" id="GO:0030246">
    <property type="term" value="F:carbohydrate binding"/>
    <property type="evidence" value="ECO:0007669"/>
    <property type="project" value="InterPro"/>
</dbReference>
<reference evidence="6 7" key="1">
    <citation type="submission" date="2017-03" db="EMBL/GenBank/DDBJ databases">
        <authorList>
            <person name="Afonso C.L."/>
            <person name="Miller P.J."/>
            <person name="Scott M.A."/>
            <person name="Spackman E."/>
            <person name="Goraichik I."/>
            <person name="Dimitrov K.M."/>
            <person name="Suarez D.L."/>
            <person name="Swayne D.E."/>
        </authorList>
    </citation>
    <scope>NUCLEOTIDE SEQUENCE [LARGE SCALE GENOMIC DNA]</scope>
    <source>
        <strain evidence="6 7">CECT 7971</strain>
    </source>
</reference>
<dbReference type="EMBL" id="FWFW01000014">
    <property type="protein sequence ID" value="SLN65183.1"/>
    <property type="molecule type" value="Genomic_DNA"/>
</dbReference>
<accession>A0A1Y5TLU6</accession>
<dbReference type="PANTHER" id="PTHR34294">
    <property type="entry name" value="TRANSCRIPTIONAL REGULATOR-RELATED"/>
    <property type="match status" value="1"/>
</dbReference>
<dbReference type="GO" id="GO:0003677">
    <property type="term" value="F:DNA binding"/>
    <property type="evidence" value="ECO:0007669"/>
    <property type="project" value="UniProtKB-KW"/>
</dbReference>
<dbReference type="Gene3D" id="3.40.50.1360">
    <property type="match status" value="1"/>
</dbReference>
<dbReference type="GO" id="GO:0003700">
    <property type="term" value="F:DNA-binding transcription factor activity"/>
    <property type="evidence" value="ECO:0007669"/>
    <property type="project" value="InterPro"/>
</dbReference>
<dbReference type="AlphaFoldDB" id="A0A1Y5TLU6"/>
<dbReference type="PANTHER" id="PTHR34294:SF1">
    <property type="entry name" value="TRANSCRIPTIONAL REGULATOR LSRR"/>
    <property type="match status" value="1"/>
</dbReference>
<keyword evidence="3" id="KW-0238">DNA-binding</keyword>
<dbReference type="InterPro" id="IPR036388">
    <property type="entry name" value="WH-like_DNA-bd_sf"/>
</dbReference>
<organism evidence="6 7">
    <name type="scientific">Pacificibacter marinus</name>
    <dbReference type="NCBI Taxonomy" id="658057"/>
    <lineage>
        <taxon>Bacteria</taxon>
        <taxon>Pseudomonadati</taxon>
        <taxon>Pseudomonadota</taxon>
        <taxon>Alphaproteobacteria</taxon>
        <taxon>Rhodobacterales</taxon>
        <taxon>Roseobacteraceae</taxon>
        <taxon>Pacificibacter</taxon>
    </lineage>
</organism>
<sequence length="312" mass="33621">MTDLINGDADEALLARVAWLYYNDGLTQSEVGNILNISRIKVSRLLDEGRTSGLIQVRINSRQQGCLELETRMKQQFGLSDCRVIPESTIEDTNLRVGHAAAQYLMQKLKPGDSLSVGWGETVSHSIRMLGYTAQERGIGLYALTGGVQTYVEGMREANWHKNVNIIPAPLVVSTPELAAALKCEPSISTLVSKALEANYKLVGIGGLSETATVVAHGYVSASEIDPLRRSGARGDILCRFYDRNGEDIDLPLHDCVVGVNLEQLRNSKQVIAAAGGPTKVGPILSAVRGEIIDILITDEPTALALLDAAEG</sequence>
<feature type="domain" description="Sugar-binding" evidence="5">
    <location>
        <begin position="62"/>
        <end position="307"/>
    </location>
</feature>
<evidence type="ECO:0000256" key="2">
    <source>
        <dbReference type="ARBA" id="ARBA00023015"/>
    </source>
</evidence>
<keyword evidence="4" id="KW-0804">Transcription</keyword>
<dbReference type="Pfam" id="PF04198">
    <property type="entry name" value="Sugar-bind"/>
    <property type="match status" value="1"/>
</dbReference>
<dbReference type="RefSeq" id="WP_085850509.1">
    <property type="nucleotide sequence ID" value="NZ_FNZV01000015.1"/>
</dbReference>
<comment type="similarity">
    <text evidence="1">Belongs to the SorC transcriptional regulatory family.</text>
</comment>
<keyword evidence="7" id="KW-1185">Reference proteome</keyword>
<gene>
    <name evidence="6" type="primary">lsrR</name>
    <name evidence="6" type="ORF">PAM7971_03428</name>
</gene>
<dbReference type="STRING" id="658057.SAMN04488032_11536"/>
<keyword evidence="2" id="KW-0805">Transcription regulation</keyword>
<dbReference type="Proteomes" id="UP000193307">
    <property type="component" value="Unassembled WGS sequence"/>
</dbReference>
<dbReference type="GO" id="GO:0006352">
    <property type="term" value="P:DNA-templated transcription initiation"/>
    <property type="evidence" value="ECO:0007669"/>
    <property type="project" value="InterPro"/>
</dbReference>
<evidence type="ECO:0000259" key="5">
    <source>
        <dbReference type="Pfam" id="PF04198"/>
    </source>
</evidence>
<protein>
    <submittedName>
        <fullName evidence="6">Transcriptional regulator LsrR</fullName>
    </submittedName>
</protein>
<evidence type="ECO:0000256" key="3">
    <source>
        <dbReference type="ARBA" id="ARBA00023125"/>
    </source>
</evidence>
<dbReference type="InterPro" id="IPR007324">
    <property type="entry name" value="Sugar-bd_dom_put"/>
</dbReference>
<evidence type="ECO:0000256" key="4">
    <source>
        <dbReference type="ARBA" id="ARBA00023163"/>
    </source>
</evidence>
<evidence type="ECO:0000313" key="6">
    <source>
        <dbReference type="EMBL" id="SLN65183.1"/>
    </source>
</evidence>
<evidence type="ECO:0000256" key="1">
    <source>
        <dbReference type="ARBA" id="ARBA00010466"/>
    </source>
</evidence>
<dbReference type="Gene3D" id="1.10.10.10">
    <property type="entry name" value="Winged helix-like DNA-binding domain superfamily/Winged helix DNA-binding domain"/>
    <property type="match status" value="1"/>
</dbReference>
<dbReference type="InterPro" id="IPR037171">
    <property type="entry name" value="NagB/RpiA_transferase-like"/>
</dbReference>
<name>A0A1Y5TLU6_9RHOB</name>
<proteinExistence type="inferred from homology"/>
<dbReference type="InterPro" id="IPR051054">
    <property type="entry name" value="SorC_transcr_regulators"/>
</dbReference>